<evidence type="ECO:0000256" key="3">
    <source>
        <dbReference type="SAM" id="SignalP"/>
    </source>
</evidence>
<evidence type="ECO:0008006" key="8">
    <source>
        <dbReference type="Google" id="ProtNLM"/>
    </source>
</evidence>
<dbReference type="AlphaFoldDB" id="A0A2U3DRM6"/>
<dbReference type="Proteomes" id="UP000245956">
    <property type="component" value="Unassembled WGS sequence"/>
</dbReference>
<feature type="chain" id="PRO_5015507789" description="CFEM domain-containing protein" evidence="3">
    <location>
        <begin position="20"/>
        <end position="206"/>
    </location>
</feature>
<feature type="transmembrane region" description="Helical" evidence="2">
    <location>
        <begin position="187"/>
        <end position="205"/>
    </location>
</feature>
<evidence type="ECO:0000313" key="7">
    <source>
        <dbReference type="Proteomes" id="UP001287286"/>
    </source>
</evidence>
<gene>
    <name evidence="5" type="ORF">PCL_08453</name>
    <name evidence="4" type="ORF">Purlil1_5271</name>
</gene>
<feature type="compositionally biased region" description="Low complexity" evidence="1">
    <location>
        <begin position="121"/>
        <end position="147"/>
    </location>
</feature>
<evidence type="ECO:0000313" key="6">
    <source>
        <dbReference type="Proteomes" id="UP000245956"/>
    </source>
</evidence>
<comment type="caution">
    <text evidence="5">The sequence shown here is derived from an EMBL/GenBank/DDBJ whole genome shotgun (WGS) entry which is preliminary data.</text>
</comment>
<evidence type="ECO:0000256" key="1">
    <source>
        <dbReference type="SAM" id="MobiDB-lite"/>
    </source>
</evidence>
<protein>
    <recommendedName>
        <fullName evidence="8">CFEM domain-containing protein</fullName>
    </recommendedName>
</protein>
<feature type="region of interest" description="Disordered" evidence="1">
    <location>
        <begin position="119"/>
        <end position="178"/>
    </location>
</feature>
<keyword evidence="3" id="KW-0732">Signal</keyword>
<evidence type="ECO:0000313" key="5">
    <source>
        <dbReference type="EMBL" id="PWI64906.1"/>
    </source>
</evidence>
<name>A0A2U3DRM6_PURLI</name>
<evidence type="ECO:0000256" key="2">
    <source>
        <dbReference type="SAM" id="Phobius"/>
    </source>
</evidence>
<dbReference type="Proteomes" id="UP001287286">
    <property type="component" value="Unassembled WGS sequence"/>
</dbReference>
<keyword evidence="2" id="KW-1133">Transmembrane helix</keyword>
<dbReference type="EMBL" id="LCWV01000042">
    <property type="protein sequence ID" value="PWI64906.1"/>
    <property type="molecule type" value="Genomic_DNA"/>
</dbReference>
<keyword evidence="2" id="KW-0812">Transmembrane</keyword>
<feature type="compositionally biased region" description="Low complexity" evidence="1">
    <location>
        <begin position="162"/>
        <end position="178"/>
    </location>
</feature>
<evidence type="ECO:0000313" key="4">
    <source>
        <dbReference type="EMBL" id="KAK4090599.1"/>
    </source>
</evidence>
<reference evidence="5" key="1">
    <citation type="submission" date="2015-05" db="EMBL/GenBank/DDBJ databases">
        <authorList>
            <person name="Wang D.B."/>
            <person name="Wang M."/>
        </authorList>
    </citation>
    <scope>NUCLEOTIDE SEQUENCE</scope>
    <source>
        <strain evidence="5">36-1</strain>
    </source>
</reference>
<reference evidence="5 6" key="2">
    <citation type="journal article" date="2016" name="Front. Microbiol.">
        <title>Genome and transcriptome sequences reveal the specific parasitism of the nematophagous Purpureocillium lilacinum 36-1.</title>
        <authorList>
            <person name="Xie J."/>
            <person name="Li S."/>
            <person name="Mo C."/>
            <person name="Xiao X."/>
            <person name="Peng D."/>
            <person name="Wang G."/>
            <person name="Xiao Y."/>
        </authorList>
    </citation>
    <scope>NUCLEOTIDE SEQUENCE [LARGE SCALE GENOMIC DNA]</scope>
    <source>
        <strain evidence="5 6">36-1</strain>
    </source>
</reference>
<keyword evidence="2" id="KW-0472">Membrane</keyword>
<accession>A0A2U3DRM6</accession>
<proteinExistence type="predicted"/>
<organism evidence="5 6">
    <name type="scientific">Purpureocillium lilacinum</name>
    <name type="common">Paecilomyces lilacinus</name>
    <dbReference type="NCBI Taxonomy" id="33203"/>
    <lineage>
        <taxon>Eukaryota</taxon>
        <taxon>Fungi</taxon>
        <taxon>Dikarya</taxon>
        <taxon>Ascomycota</taxon>
        <taxon>Pezizomycotina</taxon>
        <taxon>Sordariomycetes</taxon>
        <taxon>Hypocreomycetidae</taxon>
        <taxon>Hypocreales</taxon>
        <taxon>Ophiocordycipitaceae</taxon>
        <taxon>Purpureocillium</taxon>
    </lineage>
</organism>
<keyword evidence="7" id="KW-1185">Reference proteome</keyword>
<reference evidence="4" key="3">
    <citation type="submission" date="2023-11" db="EMBL/GenBank/DDBJ databases">
        <authorList>
            <person name="Beijen E."/>
            <person name="Ohm R.A."/>
        </authorList>
    </citation>
    <scope>NUCLEOTIDE SEQUENCE</scope>
    <source>
        <strain evidence="4">CBS 150709</strain>
    </source>
</reference>
<feature type="signal peptide" evidence="3">
    <location>
        <begin position="1"/>
        <end position="19"/>
    </location>
</feature>
<sequence length="206" mass="20305">MKAGYLLPVLLGFLGAVVAFEVGSLSGYIDEIPTCSLSAFARAMNQEGCDTSKVDGSDIECLCKHAGFIARDVARDVEAPCALDFGGAVGKACGVWIAWSSSATDFPRATSILGDKLRGKGSAATKTSDGSSAAASTTAAGDNSSSSDTVTNTPGQTTSPPAAGTATQSGGSAGTTTSANGAAMAAASWYLSGVVGLVVTVAAAFI</sequence>
<reference evidence="4 7" key="4">
    <citation type="journal article" date="2024" name="Microbiol. Resour. Announc.">
        <title>Genome annotations for the ascomycete fungi Trichoderma harzianum, Trichoderma aggressivum, and Purpureocillium lilacinum.</title>
        <authorList>
            <person name="Beijen E.P.W."/>
            <person name="Ohm R.A."/>
        </authorList>
    </citation>
    <scope>NUCLEOTIDE SEQUENCE [LARGE SCALE GENOMIC DNA]</scope>
    <source>
        <strain evidence="4 7">CBS 150709</strain>
    </source>
</reference>
<dbReference type="EMBL" id="JAWRVI010000015">
    <property type="protein sequence ID" value="KAK4090599.1"/>
    <property type="molecule type" value="Genomic_DNA"/>
</dbReference>
<feature type="compositionally biased region" description="Polar residues" evidence="1">
    <location>
        <begin position="148"/>
        <end position="160"/>
    </location>
</feature>